<dbReference type="Proteomes" id="UP001152797">
    <property type="component" value="Unassembled WGS sequence"/>
</dbReference>
<comment type="caution">
    <text evidence="3">The sequence shown here is derived from an EMBL/GenBank/DDBJ whole genome shotgun (WGS) entry which is preliminary data.</text>
</comment>
<protein>
    <submittedName>
        <fullName evidence="3">Uncharacterized protein</fullName>
    </submittedName>
</protein>
<feature type="coiled-coil region" evidence="1">
    <location>
        <begin position="263"/>
        <end position="314"/>
    </location>
</feature>
<dbReference type="EMBL" id="CAMXCT010006538">
    <property type="protein sequence ID" value="CAI4015591.1"/>
    <property type="molecule type" value="Genomic_DNA"/>
</dbReference>
<reference evidence="4" key="2">
    <citation type="submission" date="2024-04" db="EMBL/GenBank/DDBJ databases">
        <authorList>
            <person name="Chen Y."/>
            <person name="Shah S."/>
            <person name="Dougan E. K."/>
            <person name="Thang M."/>
            <person name="Chan C."/>
        </authorList>
    </citation>
    <scope>NUCLEOTIDE SEQUENCE [LARGE SCALE GENOMIC DNA]</scope>
</reference>
<dbReference type="AlphaFoldDB" id="A0A9P1DST5"/>
<name>A0A9P1DST5_9DINO</name>
<evidence type="ECO:0000313" key="4">
    <source>
        <dbReference type="EMBL" id="CAL1168966.1"/>
    </source>
</evidence>
<gene>
    <name evidence="3" type="ORF">C1SCF055_LOCUS40413</name>
</gene>
<accession>A0A9P1DST5</accession>
<keyword evidence="1" id="KW-0175">Coiled coil</keyword>
<evidence type="ECO:0000313" key="3">
    <source>
        <dbReference type="EMBL" id="CAI4015591.1"/>
    </source>
</evidence>
<reference evidence="3" key="1">
    <citation type="submission" date="2022-10" db="EMBL/GenBank/DDBJ databases">
        <authorList>
            <person name="Chen Y."/>
            <person name="Dougan E. K."/>
            <person name="Chan C."/>
            <person name="Rhodes N."/>
            <person name="Thang M."/>
        </authorList>
    </citation>
    <scope>NUCLEOTIDE SEQUENCE</scope>
</reference>
<keyword evidence="5" id="KW-1185">Reference proteome</keyword>
<sequence>MQVAVKFNDHKPHIQQHNTEFHEDHKHYSKPNFLKFSGFVGILRFDHQDVDQKQHNDYQQHHDQPDKRHKDNQYIHFGYHHGSSITATSSSTSITMTTTSLTETSSSSSMTSTSSSVTSTVTCGCCSSCLGWAMMIGCGSFDLCQRQLEECQAASLTCQGNLQGYQIGLEQCRNREAFLDATVASLTSQLSSQNCTGFVAEDDSETALWLLVILVVLLILALVLLLILCWRLRSKHQATKEQLAHCQDELFTRPQTSKQEKQEPGLQRQMRKLQRELDDANQKLAAKAAMEFKLQEMQERLGKEEENVRRGQELWKLNKSMYSILRQVVQDSRDFAQGVRDAGEKAPAVKQRIEQFEAKLAISSGRRDAAEAELAMLKNEGAGRGQPSEVDTTCVT</sequence>
<proteinExistence type="predicted"/>
<feature type="transmembrane region" description="Helical" evidence="2">
    <location>
        <begin position="208"/>
        <end position="230"/>
    </location>
</feature>
<dbReference type="EMBL" id="CAMXCT020006538">
    <property type="protein sequence ID" value="CAL1168966.1"/>
    <property type="molecule type" value="Genomic_DNA"/>
</dbReference>
<keyword evidence="2" id="KW-0472">Membrane</keyword>
<keyword evidence="2" id="KW-0812">Transmembrane</keyword>
<feature type="coiled-coil region" evidence="1">
    <location>
        <begin position="353"/>
        <end position="380"/>
    </location>
</feature>
<evidence type="ECO:0000256" key="1">
    <source>
        <dbReference type="SAM" id="Coils"/>
    </source>
</evidence>
<dbReference type="EMBL" id="CAMXCT030006538">
    <property type="protein sequence ID" value="CAL4802903.1"/>
    <property type="molecule type" value="Genomic_DNA"/>
</dbReference>
<evidence type="ECO:0000256" key="2">
    <source>
        <dbReference type="SAM" id="Phobius"/>
    </source>
</evidence>
<keyword evidence="2" id="KW-1133">Transmembrane helix</keyword>
<evidence type="ECO:0000313" key="5">
    <source>
        <dbReference type="Proteomes" id="UP001152797"/>
    </source>
</evidence>
<organism evidence="3">
    <name type="scientific">Cladocopium goreaui</name>
    <dbReference type="NCBI Taxonomy" id="2562237"/>
    <lineage>
        <taxon>Eukaryota</taxon>
        <taxon>Sar</taxon>
        <taxon>Alveolata</taxon>
        <taxon>Dinophyceae</taxon>
        <taxon>Suessiales</taxon>
        <taxon>Symbiodiniaceae</taxon>
        <taxon>Cladocopium</taxon>
    </lineage>
</organism>